<dbReference type="RefSeq" id="XP_002739839.2">
    <property type="nucleotide sequence ID" value="XM_002739793.2"/>
</dbReference>
<dbReference type="Proteomes" id="UP000694865">
    <property type="component" value="Unplaced"/>
</dbReference>
<keyword evidence="1" id="KW-1185">Reference proteome</keyword>
<dbReference type="GeneID" id="100378593"/>
<sequence length="166" mass="17963">MIGTMITQSLDPVIEATAFYSIIFCSSGVTTDWTPTTTVSSCDNRMDAASQECHAPFMAIFNEDRVDDRLCDAYKTMVSCETGKVRELCPDASDMEVGLDEQSRAMANYFCVEDDSVKSTVKSITTTVTSEVIATTSDDGVGAASVAKLSSITCGLLFLMAFYFLL</sequence>
<gene>
    <name evidence="2" type="primary">LOC100378593</name>
</gene>
<name>A0ABM0GXZ8_SACKO</name>
<proteinExistence type="predicted"/>
<evidence type="ECO:0000313" key="2">
    <source>
        <dbReference type="RefSeq" id="XP_002739839.2"/>
    </source>
</evidence>
<organism evidence="1 2">
    <name type="scientific">Saccoglossus kowalevskii</name>
    <name type="common">Acorn worm</name>
    <dbReference type="NCBI Taxonomy" id="10224"/>
    <lineage>
        <taxon>Eukaryota</taxon>
        <taxon>Metazoa</taxon>
        <taxon>Hemichordata</taxon>
        <taxon>Enteropneusta</taxon>
        <taxon>Harrimaniidae</taxon>
        <taxon>Saccoglossus</taxon>
    </lineage>
</organism>
<protein>
    <submittedName>
        <fullName evidence="2">Uncharacterized protein LOC100378593</fullName>
    </submittedName>
</protein>
<accession>A0ABM0GXZ8</accession>
<evidence type="ECO:0000313" key="1">
    <source>
        <dbReference type="Proteomes" id="UP000694865"/>
    </source>
</evidence>
<reference evidence="2" key="1">
    <citation type="submission" date="2025-08" db="UniProtKB">
        <authorList>
            <consortium name="RefSeq"/>
        </authorList>
    </citation>
    <scope>IDENTIFICATION</scope>
    <source>
        <tissue evidence="2">Testes</tissue>
    </source>
</reference>